<dbReference type="GO" id="GO:0005737">
    <property type="term" value="C:cytoplasm"/>
    <property type="evidence" value="ECO:0007669"/>
    <property type="project" value="TreeGrafter"/>
</dbReference>
<evidence type="ECO:0000259" key="11">
    <source>
        <dbReference type="PROSITE" id="PS51718"/>
    </source>
</evidence>
<feature type="region of interest" description="Disordered" evidence="8">
    <location>
        <begin position="657"/>
        <end position="681"/>
    </location>
</feature>
<dbReference type="SMART" id="SM00053">
    <property type="entry name" value="DYNc"/>
    <property type="match status" value="1"/>
</dbReference>
<feature type="compositionally biased region" description="Polar residues" evidence="8">
    <location>
        <begin position="739"/>
        <end position="748"/>
    </location>
</feature>
<keyword evidence="5 7" id="KW-0342">GTP-binding</keyword>
<dbReference type="GO" id="GO:0005525">
    <property type="term" value="F:GTP binding"/>
    <property type="evidence" value="ECO:0007669"/>
    <property type="project" value="UniProtKB-KW"/>
</dbReference>
<feature type="compositionally biased region" description="Basic and acidic residues" evidence="8">
    <location>
        <begin position="575"/>
        <end position="588"/>
    </location>
</feature>
<feature type="compositionally biased region" description="Polar residues" evidence="8">
    <location>
        <begin position="555"/>
        <end position="567"/>
    </location>
</feature>
<feature type="compositionally biased region" description="Basic and acidic residues" evidence="8">
    <location>
        <begin position="535"/>
        <end position="551"/>
    </location>
</feature>
<feature type="region of interest" description="Disordered" evidence="8">
    <location>
        <begin position="535"/>
        <end position="596"/>
    </location>
</feature>
<feature type="domain" description="PH" evidence="9">
    <location>
        <begin position="600"/>
        <end position="725"/>
    </location>
</feature>
<dbReference type="InterPro" id="IPR001849">
    <property type="entry name" value="PH_domain"/>
</dbReference>
<keyword evidence="4" id="KW-0378">Hydrolase</keyword>
<evidence type="ECO:0000256" key="6">
    <source>
        <dbReference type="ARBA" id="ARBA00023175"/>
    </source>
</evidence>
<dbReference type="PROSITE" id="PS51388">
    <property type="entry name" value="GED"/>
    <property type="match status" value="1"/>
</dbReference>
<comment type="similarity">
    <text evidence="7">Belongs to the TRAFAC class dynamin-like GTPase superfamily. Dynamin/Fzo/YdjA family.</text>
</comment>
<dbReference type="Pfam" id="PF00350">
    <property type="entry name" value="Dynamin_N"/>
    <property type="match status" value="1"/>
</dbReference>
<dbReference type="Gene3D" id="2.30.29.30">
    <property type="entry name" value="Pleckstrin-homology domain (PH domain)/Phosphotyrosine-binding domain (PTB)"/>
    <property type="match status" value="1"/>
</dbReference>
<feature type="domain" description="Dynamin-type G" evidence="11">
    <location>
        <begin position="39"/>
        <end position="308"/>
    </location>
</feature>
<dbReference type="FunFam" id="2.30.29.30:FF:000212">
    <property type="entry name" value="Dynamin-2A"/>
    <property type="match status" value="1"/>
</dbReference>
<keyword evidence="2" id="KW-0493">Microtubule</keyword>
<feature type="region of interest" description="Disordered" evidence="8">
    <location>
        <begin position="18"/>
        <end position="39"/>
    </location>
</feature>
<protein>
    <recommendedName>
        <fullName evidence="1">dynamin GTPase</fullName>
        <ecNumber evidence="1">3.6.5.5</ecNumber>
    </recommendedName>
</protein>
<keyword evidence="6" id="KW-0505">Motor protein</keyword>
<dbReference type="EC" id="3.6.5.5" evidence="1"/>
<evidence type="ECO:0000313" key="12">
    <source>
        <dbReference type="EMBL" id="SPD24122.1"/>
    </source>
</evidence>
<dbReference type="Gene3D" id="3.40.50.300">
    <property type="entry name" value="P-loop containing nucleotide triphosphate hydrolases"/>
    <property type="match status" value="1"/>
</dbReference>
<evidence type="ECO:0000256" key="1">
    <source>
        <dbReference type="ARBA" id="ARBA00011980"/>
    </source>
</evidence>
<dbReference type="InterPro" id="IPR001401">
    <property type="entry name" value="Dynamin_GTPase"/>
</dbReference>
<dbReference type="GO" id="GO:0003924">
    <property type="term" value="F:GTPase activity"/>
    <property type="evidence" value="ECO:0007669"/>
    <property type="project" value="InterPro"/>
</dbReference>
<dbReference type="Pfam" id="PF00169">
    <property type="entry name" value="PH"/>
    <property type="match status" value="1"/>
</dbReference>
<evidence type="ECO:0000259" key="9">
    <source>
        <dbReference type="PROSITE" id="PS50003"/>
    </source>
</evidence>
<dbReference type="InterPro" id="IPR011993">
    <property type="entry name" value="PH-like_dom_sf"/>
</dbReference>
<dbReference type="GO" id="GO:0005874">
    <property type="term" value="C:microtubule"/>
    <property type="evidence" value="ECO:0007669"/>
    <property type="project" value="UniProtKB-KW"/>
</dbReference>
<evidence type="ECO:0000256" key="4">
    <source>
        <dbReference type="ARBA" id="ARBA00022801"/>
    </source>
</evidence>
<dbReference type="GO" id="GO:0016020">
    <property type="term" value="C:membrane"/>
    <property type="evidence" value="ECO:0007669"/>
    <property type="project" value="TreeGrafter"/>
</dbReference>
<dbReference type="Pfam" id="PF01031">
    <property type="entry name" value="Dynamin_M"/>
    <property type="match status" value="1"/>
</dbReference>
<evidence type="ECO:0000259" key="10">
    <source>
        <dbReference type="PROSITE" id="PS51388"/>
    </source>
</evidence>
<evidence type="ECO:0000256" key="2">
    <source>
        <dbReference type="ARBA" id="ARBA00022701"/>
    </source>
</evidence>
<dbReference type="PRINTS" id="PR00195">
    <property type="entry name" value="DYNAMIN"/>
</dbReference>
<evidence type="ECO:0000256" key="8">
    <source>
        <dbReference type="SAM" id="MobiDB-lite"/>
    </source>
</evidence>
<dbReference type="SUPFAM" id="SSF52540">
    <property type="entry name" value="P-loop containing nucleoside triphosphate hydrolases"/>
    <property type="match status" value="1"/>
</dbReference>
<dbReference type="PANTHER" id="PTHR11566:SF57">
    <property type="entry name" value="DYNAMIN-2B"/>
    <property type="match status" value="1"/>
</dbReference>
<organism evidence="12">
    <name type="scientific">Fagus sylvatica</name>
    <name type="common">Beechnut</name>
    <dbReference type="NCBI Taxonomy" id="28930"/>
    <lineage>
        <taxon>Eukaryota</taxon>
        <taxon>Viridiplantae</taxon>
        <taxon>Streptophyta</taxon>
        <taxon>Embryophyta</taxon>
        <taxon>Tracheophyta</taxon>
        <taxon>Spermatophyta</taxon>
        <taxon>Magnoliopsida</taxon>
        <taxon>eudicotyledons</taxon>
        <taxon>Gunneridae</taxon>
        <taxon>Pentapetalae</taxon>
        <taxon>rosids</taxon>
        <taxon>fabids</taxon>
        <taxon>Fagales</taxon>
        <taxon>Fagaceae</taxon>
        <taxon>Fagus</taxon>
    </lineage>
</organism>
<accession>A0A2N9IH39</accession>
<feature type="domain" description="GED" evidence="10">
    <location>
        <begin position="763"/>
        <end position="856"/>
    </location>
</feature>
<feature type="region of interest" description="Disordered" evidence="8">
    <location>
        <begin position="728"/>
        <end position="752"/>
    </location>
</feature>
<evidence type="ECO:0000256" key="7">
    <source>
        <dbReference type="RuleBase" id="RU003932"/>
    </source>
</evidence>
<dbReference type="InterPro" id="IPR030381">
    <property type="entry name" value="G_DYNAMIN_dom"/>
</dbReference>
<dbReference type="PROSITE" id="PS50003">
    <property type="entry name" value="PH_DOMAIN"/>
    <property type="match status" value="1"/>
</dbReference>
<dbReference type="PROSITE" id="PS51718">
    <property type="entry name" value="G_DYNAMIN_2"/>
    <property type="match status" value="1"/>
</dbReference>
<dbReference type="FunFam" id="3.40.50.300:FF:000722">
    <property type="entry name" value="Dynamin-2B isoform A"/>
    <property type="match status" value="1"/>
</dbReference>
<dbReference type="PANTHER" id="PTHR11566">
    <property type="entry name" value="DYNAMIN"/>
    <property type="match status" value="1"/>
</dbReference>
<dbReference type="PROSITE" id="PS00410">
    <property type="entry name" value="G_DYNAMIN_1"/>
    <property type="match status" value="1"/>
</dbReference>
<dbReference type="AlphaFoldDB" id="A0A2N9IH39"/>
<dbReference type="InterPro" id="IPR020850">
    <property type="entry name" value="GED_dom"/>
</dbReference>
<dbReference type="EMBL" id="OIVN01005813">
    <property type="protein sequence ID" value="SPD24122.1"/>
    <property type="molecule type" value="Genomic_DNA"/>
</dbReference>
<dbReference type="InterPro" id="IPR022812">
    <property type="entry name" value="Dynamin"/>
</dbReference>
<dbReference type="InterPro" id="IPR027417">
    <property type="entry name" value="P-loop_NTPase"/>
</dbReference>
<dbReference type="SUPFAM" id="SSF50729">
    <property type="entry name" value="PH domain-like"/>
    <property type="match status" value="1"/>
</dbReference>
<gene>
    <name evidence="12" type="ORF">FSB_LOCUS52004</name>
</gene>
<dbReference type="InterPro" id="IPR003130">
    <property type="entry name" value="GED"/>
</dbReference>
<evidence type="ECO:0000256" key="3">
    <source>
        <dbReference type="ARBA" id="ARBA00022741"/>
    </source>
</evidence>
<dbReference type="SMART" id="SM00233">
    <property type="entry name" value="PH"/>
    <property type="match status" value="1"/>
</dbReference>
<dbReference type="FunFam" id="1.20.120.1240:FF:000017">
    <property type="entry name" value="Dynamin-2A"/>
    <property type="match status" value="1"/>
</dbReference>
<dbReference type="InterPro" id="IPR000375">
    <property type="entry name" value="Dynamin_stalk"/>
</dbReference>
<evidence type="ECO:0000256" key="5">
    <source>
        <dbReference type="ARBA" id="ARBA00023134"/>
    </source>
</evidence>
<sequence length="948" mass="103185">MEAIEELAQLSDSMRQASSLLADEDLDESSSSSSSSKRPSSFLNVVVLGNVGAGKSAVLNSLIGHPVLPTGENGATRAPISIDLNRDGSLSSKSIILQIDNKSQQVSASAIRHSLQDRLSKGSSGRVRDEIYLKLRTSTAPPLKLIDLPGLDQRIMDDSMISEYVEHNDAILLVVIPATQAPEISSSRALRIVKEYDAESTRTVGIISKIDQAAAEPKALAAVQALLSNQGPPKTSDIPWVAIIGQSVSIASAQSGAGSENSLETAWRAESESLKSILTGAPQSKLGRVALVEALAGQIRNRMKLRLPNVLSGLQGKSQVVQDELVRLGEQMVNSAEGTRAIALQLCREFEDKFLQHITGGEGSGWKVVASFEGNFPNRIKQLPLDRHFDINNVKRIVLEADGYQPYLISPEKGLRSLIKGVLELAKEPSRLCVDEIIFFFIVRLLEIYAETWKAIPLYLVHRVLVDIVSSAASATPGLGRYPPFKREVVTIASAALDGFKNEAKKMVVALVDMERAFVPPQHFIRLVQRRMDRQRREDDLKNRSSKKSLEAEQSILNRATSPQTGERTGGSLKSMKEKSSQQEKDVQEGSALKTAGPGGEITAGFLLKKSAKTNGWSRRWFVLNEKTGKLGYTKKQEERNFRGVITLEECNIEEIADEEEAPSKSSKSKKANGPDSGKGPSLVFKITSKVPYKTVLKAHSAVVLKAESVADKVEWLNRLRNVAGPYKGGEAKGESGLSMRQSFSDGSLDTMVRKPADPEEELRWMSQEVRGYVEAVLNSLGANVPKAVVLCQVEKAKEDMLNQLYSSISALSTARIEELIQEDQNVKRRRERIQRQSSLLSKLTRQLSIHDNRAAAASSWSNGGGGAGSSPKTNGPSVGDDWRSAFDAAANGPVDSYDDSSRFTRGHSRRNSDPAQNGDSSSSSNSSSRRTPNRLPPAPPQSGSAYK</sequence>
<keyword evidence="3 7" id="KW-0547">Nucleotide-binding</keyword>
<name>A0A2N9IH39_FAGSY</name>
<feature type="region of interest" description="Disordered" evidence="8">
    <location>
        <begin position="855"/>
        <end position="948"/>
    </location>
</feature>
<dbReference type="Pfam" id="PF02212">
    <property type="entry name" value="GED"/>
    <property type="match status" value="1"/>
</dbReference>
<dbReference type="Gene3D" id="1.20.120.1240">
    <property type="entry name" value="Dynamin, middle domain"/>
    <property type="match status" value="2"/>
</dbReference>
<reference evidence="12" key="1">
    <citation type="submission" date="2018-02" db="EMBL/GenBank/DDBJ databases">
        <authorList>
            <person name="Cohen D.B."/>
            <person name="Kent A.D."/>
        </authorList>
    </citation>
    <scope>NUCLEOTIDE SEQUENCE</scope>
</reference>
<proteinExistence type="inferred from homology"/>
<dbReference type="GO" id="GO:0008017">
    <property type="term" value="F:microtubule binding"/>
    <property type="evidence" value="ECO:0007669"/>
    <property type="project" value="TreeGrafter"/>
</dbReference>
<dbReference type="InterPro" id="IPR019762">
    <property type="entry name" value="Dynamin_GTPase_CS"/>
</dbReference>
<dbReference type="InterPro" id="IPR045063">
    <property type="entry name" value="Dynamin_N"/>
</dbReference>